<dbReference type="GO" id="GO:0005829">
    <property type="term" value="C:cytosol"/>
    <property type="evidence" value="ECO:0007669"/>
    <property type="project" value="TreeGrafter"/>
</dbReference>
<name>A0A158PDN5_ANGCS</name>
<dbReference type="InterPro" id="IPR043592">
    <property type="entry name" value="FMNL_animal"/>
</dbReference>
<reference evidence="3" key="1">
    <citation type="submission" date="2016-04" db="UniProtKB">
        <authorList>
            <consortium name="WormBaseParasite"/>
        </authorList>
    </citation>
    <scope>IDENTIFICATION</scope>
</reference>
<evidence type="ECO:0000313" key="3">
    <source>
        <dbReference type="WBParaSite" id="ACOC_0000087101-mRNA-1"/>
    </source>
</evidence>
<dbReference type="AlphaFoldDB" id="A0A158PDN5"/>
<dbReference type="PANTHER" id="PTHR45857:SF4">
    <property type="entry name" value="FORMIN-LIKE PROTEIN"/>
    <property type="match status" value="1"/>
</dbReference>
<dbReference type="EMBL" id="UYYA01000107">
    <property type="protein sequence ID" value="VDM52457.1"/>
    <property type="molecule type" value="Genomic_DNA"/>
</dbReference>
<dbReference type="GO" id="GO:0051015">
    <property type="term" value="F:actin filament binding"/>
    <property type="evidence" value="ECO:0007669"/>
    <property type="project" value="TreeGrafter"/>
</dbReference>
<dbReference type="GO" id="GO:0016477">
    <property type="term" value="P:cell migration"/>
    <property type="evidence" value="ECO:0007669"/>
    <property type="project" value="TreeGrafter"/>
</dbReference>
<protein>
    <submittedName>
        <fullName evidence="3">Drf_GBD domain-containing protein</fullName>
    </submittedName>
</protein>
<dbReference type="GO" id="GO:0008360">
    <property type="term" value="P:regulation of cell shape"/>
    <property type="evidence" value="ECO:0007669"/>
    <property type="project" value="TreeGrafter"/>
</dbReference>
<proteinExistence type="predicted"/>
<reference evidence="1 2" key="2">
    <citation type="submission" date="2018-11" db="EMBL/GenBank/DDBJ databases">
        <authorList>
            <consortium name="Pathogen Informatics"/>
        </authorList>
    </citation>
    <scope>NUCLEOTIDE SEQUENCE [LARGE SCALE GENOMIC DNA]</scope>
    <source>
        <strain evidence="1 2">Costa Rica</strain>
    </source>
</reference>
<sequence>MEKLVAGHLRDFFANVIRTKSLVTKSTTKAPCFGFLTTSRERSARFFNRSSTSRFGHSARIRRGRSVDTPFSRVTPLRATVGSGTMLGPGQPALPPMPPEDQLTTMFDQVLKQMDLPVDKMRILKEYNNEKKWKVVVDSV</sequence>
<evidence type="ECO:0000313" key="1">
    <source>
        <dbReference type="EMBL" id="VDM52457.1"/>
    </source>
</evidence>
<organism evidence="3">
    <name type="scientific">Angiostrongylus costaricensis</name>
    <name type="common">Nematode worm</name>
    <dbReference type="NCBI Taxonomy" id="334426"/>
    <lineage>
        <taxon>Eukaryota</taxon>
        <taxon>Metazoa</taxon>
        <taxon>Ecdysozoa</taxon>
        <taxon>Nematoda</taxon>
        <taxon>Chromadorea</taxon>
        <taxon>Rhabditida</taxon>
        <taxon>Rhabditina</taxon>
        <taxon>Rhabditomorpha</taxon>
        <taxon>Strongyloidea</taxon>
        <taxon>Metastrongylidae</taxon>
        <taxon>Angiostrongylus</taxon>
    </lineage>
</organism>
<dbReference type="STRING" id="334426.A0A158PDN5"/>
<dbReference type="GO" id="GO:0030866">
    <property type="term" value="P:cortical actin cytoskeleton organization"/>
    <property type="evidence" value="ECO:0007669"/>
    <property type="project" value="TreeGrafter"/>
</dbReference>
<dbReference type="Proteomes" id="UP000267027">
    <property type="component" value="Unassembled WGS sequence"/>
</dbReference>
<gene>
    <name evidence="1" type="ORF">ACOC_LOCUS872</name>
</gene>
<dbReference type="OrthoDB" id="1668162at2759"/>
<keyword evidence="2" id="KW-1185">Reference proteome</keyword>
<evidence type="ECO:0000313" key="2">
    <source>
        <dbReference type="Proteomes" id="UP000267027"/>
    </source>
</evidence>
<accession>A0A158PDN5</accession>
<dbReference type="WBParaSite" id="ACOC_0000087101-mRNA-1">
    <property type="protein sequence ID" value="ACOC_0000087101-mRNA-1"/>
    <property type="gene ID" value="ACOC_0000087101"/>
</dbReference>
<dbReference type="PANTHER" id="PTHR45857">
    <property type="entry name" value="FORMIN-LIKE PROTEIN"/>
    <property type="match status" value="1"/>
</dbReference>